<feature type="region of interest" description="Disordered" evidence="1">
    <location>
        <begin position="106"/>
        <end position="153"/>
    </location>
</feature>
<reference evidence="2 3" key="1">
    <citation type="journal article" date="2020" name="Nature">
        <title>Six reference-quality genomes reveal evolution of bat adaptations.</title>
        <authorList>
            <person name="Jebb D."/>
            <person name="Huang Z."/>
            <person name="Pippel M."/>
            <person name="Hughes G.M."/>
            <person name="Lavrichenko K."/>
            <person name="Devanna P."/>
            <person name="Winkler S."/>
            <person name="Jermiin L.S."/>
            <person name="Skirmuntt E.C."/>
            <person name="Katzourakis A."/>
            <person name="Burkitt-Gray L."/>
            <person name="Ray D.A."/>
            <person name="Sullivan K.A.M."/>
            <person name="Roscito J.G."/>
            <person name="Kirilenko B.M."/>
            <person name="Davalos L.M."/>
            <person name="Corthals A.P."/>
            <person name="Power M.L."/>
            <person name="Jones G."/>
            <person name="Ransome R.D."/>
            <person name="Dechmann D.K.N."/>
            <person name="Locatelli A.G."/>
            <person name="Puechmaille S.J."/>
            <person name="Fedrigo O."/>
            <person name="Jarvis E.D."/>
            <person name="Hiller M."/>
            <person name="Vernes S.C."/>
            <person name="Myers E.W."/>
            <person name="Teeling E.C."/>
        </authorList>
    </citation>
    <scope>NUCLEOTIDE SEQUENCE [LARGE SCALE GENOMIC DNA]</scope>
    <source>
        <strain evidence="2">MRhiFer1</strain>
        <tissue evidence="2">Lung</tissue>
    </source>
</reference>
<evidence type="ECO:0000256" key="1">
    <source>
        <dbReference type="SAM" id="MobiDB-lite"/>
    </source>
</evidence>
<dbReference type="Proteomes" id="UP000585614">
    <property type="component" value="Unassembled WGS sequence"/>
</dbReference>
<evidence type="ECO:0000313" key="3">
    <source>
        <dbReference type="Proteomes" id="UP000585614"/>
    </source>
</evidence>
<dbReference type="AlphaFoldDB" id="A0A7J7ZQM9"/>
<evidence type="ECO:0000313" key="2">
    <source>
        <dbReference type="EMBL" id="KAF6376389.1"/>
    </source>
</evidence>
<gene>
    <name evidence="2" type="ORF">mRhiFer1_009582</name>
</gene>
<name>A0A7J7ZQM9_RHIFE</name>
<feature type="compositionally biased region" description="Low complexity" evidence="1">
    <location>
        <begin position="113"/>
        <end position="124"/>
    </location>
</feature>
<proteinExistence type="predicted"/>
<protein>
    <submittedName>
        <fullName evidence="2">Uncharacterized protein</fullName>
    </submittedName>
</protein>
<accession>A0A7J7ZQM9</accession>
<sequence length="241" mass="27161">MPRGRSHSRLSQRPIWVPLSCLQSQGCSRAYWRCLAPGSGRPWCAVTRLLQGLVWRLLMKSLSCYLTESPLMKMKMSDTSSSWPCVILGYLCNVALWMKRRNPLSRSCRDGGSLEPPTLTSLSSRISSKKQTETTVNSKPKKRNIHSTFPHSSPSFNPCQCLPFISSLTSRSPLTTRMVARLKGNNAVLNVKFASDFFSLHEKKHIDSVCLSNAWAVVFQVFLIFFGNMRHACVCQLSRLS</sequence>
<comment type="caution">
    <text evidence="2">The sequence shown here is derived from an EMBL/GenBank/DDBJ whole genome shotgun (WGS) entry which is preliminary data.</text>
</comment>
<dbReference type="EMBL" id="JACAGC010000003">
    <property type="protein sequence ID" value="KAF6376389.1"/>
    <property type="molecule type" value="Genomic_DNA"/>
</dbReference>
<organism evidence="2 3">
    <name type="scientific">Rhinolophus ferrumequinum</name>
    <name type="common">Greater horseshoe bat</name>
    <dbReference type="NCBI Taxonomy" id="59479"/>
    <lineage>
        <taxon>Eukaryota</taxon>
        <taxon>Metazoa</taxon>
        <taxon>Chordata</taxon>
        <taxon>Craniata</taxon>
        <taxon>Vertebrata</taxon>
        <taxon>Euteleostomi</taxon>
        <taxon>Mammalia</taxon>
        <taxon>Eutheria</taxon>
        <taxon>Laurasiatheria</taxon>
        <taxon>Chiroptera</taxon>
        <taxon>Yinpterochiroptera</taxon>
        <taxon>Rhinolophoidea</taxon>
        <taxon>Rhinolophidae</taxon>
        <taxon>Rhinolophinae</taxon>
        <taxon>Rhinolophus</taxon>
    </lineage>
</organism>